<dbReference type="AlphaFoldDB" id="A0AAJ0M9H6"/>
<dbReference type="PANTHER" id="PTHR24148">
    <property type="entry name" value="ANKYRIN REPEAT DOMAIN-CONTAINING PROTEIN 39 HOMOLOG-RELATED"/>
    <property type="match status" value="1"/>
</dbReference>
<proteinExistence type="predicted"/>
<dbReference type="InterPro" id="IPR052895">
    <property type="entry name" value="HetReg/Transcr_Mod"/>
</dbReference>
<organism evidence="3 4">
    <name type="scientific">Lasiosphaeria hispida</name>
    <dbReference type="NCBI Taxonomy" id="260671"/>
    <lineage>
        <taxon>Eukaryota</taxon>
        <taxon>Fungi</taxon>
        <taxon>Dikarya</taxon>
        <taxon>Ascomycota</taxon>
        <taxon>Pezizomycotina</taxon>
        <taxon>Sordariomycetes</taxon>
        <taxon>Sordariomycetidae</taxon>
        <taxon>Sordariales</taxon>
        <taxon>Lasiosphaeriaceae</taxon>
        <taxon>Lasiosphaeria</taxon>
    </lineage>
</organism>
<protein>
    <submittedName>
        <fullName evidence="3">Heterokaryon incompatibility protein-domain-containing protein</fullName>
    </submittedName>
</protein>
<dbReference type="PANTHER" id="PTHR24148:SF82">
    <property type="entry name" value="HETEROKARYON INCOMPATIBILITY DOMAIN-CONTAINING PROTEIN"/>
    <property type="match status" value="1"/>
</dbReference>
<reference evidence="3" key="2">
    <citation type="submission" date="2023-06" db="EMBL/GenBank/DDBJ databases">
        <authorList>
            <consortium name="Lawrence Berkeley National Laboratory"/>
            <person name="Haridas S."/>
            <person name="Hensen N."/>
            <person name="Bonometti L."/>
            <person name="Westerberg I."/>
            <person name="Brannstrom I.O."/>
            <person name="Guillou S."/>
            <person name="Cros-Aarteil S."/>
            <person name="Calhoun S."/>
            <person name="Kuo A."/>
            <person name="Mondo S."/>
            <person name="Pangilinan J."/>
            <person name="Riley R."/>
            <person name="Labutti K."/>
            <person name="Andreopoulos B."/>
            <person name="Lipzen A."/>
            <person name="Chen C."/>
            <person name="Yanf M."/>
            <person name="Daum C."/>
            <person name="Ng V."/>
            <person name="Clum A."/>
            <person name="Steindorff A."/>
            <person name="Ohm R."/>
            <person name="Martin F."/>
            <person name="Silar P."/>
            <person name="Natvig D."/>
            <person name="Lalanne C."/>
            <person name="Gautier V."/>
            <person name="Ament-Velasquez S.L."/>
            <person name="Kruys A."/>
            <person name="Hutchinson M.I."/>
            <person name="Powell A.J."/>
            <person name="Barry K."/>
            <person name="Miller A.N."/>
            <person name="Grigoriev I.V."/>
            <person name="Debuchy R."/>
            <person name="Gladieux P."/>
            <person name="Thoren M.H."/>
            <person name="Johannesson H."/>
        </authorList>
    </citation>
    <scope>NUCLEOTIDE SEQUENCE</scope>
    <source>
        <strain evidence="3">CBS 955.72</strain>
    </source>
</reference>
<dbReference type="Proteomes" id="UP001275084">
    <property type="component" value="Unassembled WGS sequence"/>
</dbReference>
<evidence type="ECO:0000313" key="4">
    <source>
        <dbReference type="Proteomes" id="UP001275084"/>
    </source>
</evidence>
<dbReference type="InterPro" id="IPR010730">
    <property type="entry name" value="HET"/>
</dbReference>
<keyword evidence="4" id="KW-1185">Reference proteome</keyword>
<feature type="region of interest" description="Disordered" evidence="1">
    <location>
        <begin position="428"/>
        <end position="456"/>
    </location>
</feature>
<dbReference type="Pfam" id="PF06985">
    <property type="entry name" value="HET"/>
    <property type="match status" value="1"/>
</dbReference>
<accession>A0AAJ0M9H6</accession>
<evidence type="ECO:0000313" key="3">
    <source>
        <dbReference type="EMBL" id="KAK3343592.1"/>
    </source>
</evidence>
<sequence>MSPYQYSPLKGRNVVRVLKIEPSPDKDAQLRASFHPVSLAESPEFEALSYVWGDANFNGSIKLDGDDLAIPSANLDAALRQFRYADRPRLIWADAVCINQNDIPERNSQVLIMAEIYRKAKTTLGWLGRGDEAEENALRKLVEVADSAPLFGQYARGLPPFKSQTPLGSRDDVADMKGDPSQALAMAAEAGLGLVFANSWFTRLWIVQEAILSSDLLLCLGKEEVEWSVFEAATTLVYRAFCRTGLRFPGIEVVEDAVGLILERQRQGMFRRPPGLDTNSSAGTRSLLGNNAGSTSGIHTQLIKQLDQLSQGQQVVIMSDRSQRFLDTIWGLRHRACADDRDRIYAARSFIPWDVPVHVHVNYARSVVDVYTAFTRELLNAGIAEVLLLAGLWDRKTLPSSGGNDDADEAPSWVCDLRLPKLRRGTDRPWSHPLDQTSDTSVADFETPEISWPDPAPTSRTVMLGAIVVDQIGTVSGPPPGIGSGYTTQVVSFCLCARLSIFRRARFPGEDSDAPPSWEQIAGLAEVLGVDGERCPGAVSMVAKLVVQGRQQMDAMLAPAGLSTGVAWELGPEFVGEISQEDHREVSLLVGRMSAGAAFFSTTSGNVGFGPAMLESRDTIVRVMGLLTPCIVRSFPGTEDCRLIGGCYLHDPPDLAAGDYGWLSLV</sequence>
<dbReference type="EMBL" id="JAUIQD010000007">
    <property type="protein sequence ID" value="KAK3343592.1"/>
    <property type="molecule type" value="Genomic_DNA"/>
</dbReference>
<comment type="caution">
    <text evidence="3">The sequence shown here is derived from an EMBL/GenBank/DDBJ whole genome shotgun (WGS) entry which is preliminary data.</text>
</comment>
<evidence type="ECO:0000259" key="2">
    <source>
        <dbReference type="Pfam" id="PF06985"/>
    </source>
</evidence>
<feature type="domain" description="Heterokaryon incompatibility" evidence="2">
    <location>
        <begin position="45"/>
        <end position="209"/>
    </location>
</feature>
<name>A0AAJ0M9H6_9PEZI</name>
<reference evidence="3" key="1">
    <citation type="journal article" date="2023" name="Mol. Phylogenet. Evol.">
        <title>Genome-scale phylogeny and comparative genomics of the fungal order Sordariales.</title>
        <authorList>
            <person name="Hensen N."/>
            <person name="Bonometti L."/>
            <person name="Westerberg I."/>
            <person name="Brannstrom I.O."/>
            <person name="Guillou S."/>
            <person name="Cros-Aarteil S."/>
            <person name="Calhoun S."/>
            <person name="Haridas S."/>
            <person name="Kuo A."/>
            <person name="Mondo S."/>
            <person name="Pangilinan J."/>
            <person name="Riley R."/>
            <person name="LaButti K."/>
            <person name="Andreopoulos B."/>
            <person name="Lipzen A."/>
            <person name="Chen C."/>
            <person name="Yan M."/>
            <person name="Daum C."/>
            <person name="Ng V."/>
            <person name="Clum A."/>
            <person name="Steindorff A."/>
            <person name="Ohm R.A."/>
            <person name="Martin F."/>
            <person name="Silar P."/>
            <person name="Natvig D.O."/>
            <person name="Lalanne C."/>
            <person name="Gautier V."/>
            <person name="Ament-Velasquez S.L."/>
            <person name="Kruys A."/>
            <person name="Hutchinson M.I."/>
            <person name="Powell A.J."/>
            <person name="Barry K."/>
            <person name="Miller A.N."/>
            <person name="Grigoriev I.V."/>
            <person name="Debuchy R."/>
            <person name="Gladieux P."/>
            <person name="Hiltunen Thoren M."/>
            <person name="Johannesson H."/>
        </authorList>
    </citation>
    <scope>NUCLEOTIDE SEQUENCE</scope>
    <source>
        <strain evidence="3">CBS 955.72</strain>
    </source>
</reference>
<evidence type="ECO:0000256" key="1">
    <source>
        <dbReference type="SAM" id="MobiDB-lite"/>
    </source>
</evidence>
<gene>
    <name evidence="3" type="ORF">B0T25DRAFT_302143</name>
</gene>